<keyword evidence="2 3" id="KW-0342">GTP-binding</keyword>
<feature type="binding site" evidence="3">
    <location>
        <begin position="29"/>
        <end position="36"/>
    </location>
    <ligand>
        <name>GTP</name>
        <dbReference type="ChEBI" id="CHEBI:37565"/>
    </ligand>
</feature>
<feature type="binding site" evidence="4">
    <location>
        <position position="53"/>
    </location>
    <ligand>
        <name>Mg(2+)</name>
        <dbReference type="ChEBI" id="CHEBI:18420"/>
    </ligand>
</feature>
<dbReference type="SUPFAM" id="SSF52540">
    <property type="entry name" value="P-loop containing nucleoside triphosphate hydrolases"/>
    <property type="match status" value="1"/>
</dbReference>
<feature type="region of interest" description="Disordered" evidence="5">
    <location>
        <begin position="226"/>
        <end position="248"/>
    </location>
</feature>
<organism evidence="6 7">
    <name type="scientific">Microdochium bolleyi</name>
    <dbReference type="NCBI Taxonomy" id="196109"/>
    <lineage>
        <taxon>Eukaryota</taxon>
        <taxon>Fungi</taxon>
        <taxon>Dikarya</taxon>
        <taxon>Ascomycota</taxon>
        <taxon>Pezizomycotina</taxon>
        <taxon>Sordariomycetes</taxon>
        <taxon>Xylariomycetidae</taxon>
        <taxon>Xylariales</taxon>
        <taxon>Microdochiaceae</taxon>
        <taxon>Microdochium</taxon>
    </lineage>
</organism>
<proteinExistence type="predicted"/>
<dbReference type="GO" id="GO:0005525">
    <property type="term" value="F:GTP binding"/>
    <property type="evidence" value="ECO:0007669"/>
    <property type="project" value="UniProtKB-KW"/>
</dbReference>
<name>A0A136J1M6_9PEZI</name>
<dbReference type="PROSITE" id="PS51417">
    <property type="entry name" value="ARF"/>
    <property type="match status" value="1"/>
</dbReference>
<evidence type="ECO:0000313" key="6">
    <source>
        <dbReference type="EMBL" id="KXJ90989.1"/>
    </source>
</evidence>
<dbReference type="STRING" id="196109.A0A136J1M6"/>
<feature type="compositionally biased region" description="Polar residues" evidence="5">
    <location>
        <begin position="528"/>
        <end position="546"/>
    </location>
</feature>
<dbReference type="PANTHER" id="PTHR11711">
    <property type="entry name" value="ADP RIBOSYLATION FACTOR-RELATED"/>
    <property type="match status" value="1"/>
</dbReference>
<dbReference type="AlphaFoldDB" id="A0A136J1M6"/>
<dbReference type="InParanoid" id="A0A136J1M6"/>
<evidence type="ECO:0000313" key="7">
    <source>
        <dbReference type="Proteomes" id="UP000070501"/>
    </source>
</evidence>
<feature type="region of interest" description="Disordered" evidence="5">
    <location>
        <begin position="521"/>
        <end position="546"/>
    </location>
</feature>
<dbReference type="InterPro" id="IPR006689">
    <property type="entry name" value="Small_GTPase_ARF/SAR"/>
</dbReference>
<gene>
    <name evidence="6" type="ORF">Micbo1qcDRAFT_205019</name>
</gene>
<keyword evidence="4" id="KW-0479">Metal-binding</keyword>
<feature type="binding site" evidence="3">
    <location>
        <position position="94"/>
    </location>
    <ligand>
        <name>GTP</name>
        <dbReference type="ChEBI" id="CHEBI:37565"/>
    </ligand>
</feature>
<dbReference type="OrthoDB" id="427186at2759"/>
<dbReference type="EMBL" id="KQ964251">
    <property type="protein sequence ID" value="KXJ90989.1"/>
    <property type="molecule type" value="Genomic_DNA"/>
</dbReference>
<evidence type="ECO:0000256" key="1">
    <source>
        <dbReference type="ARBA" id="ARBA00022741"/>
    </source>
</evidence>
<keyword evidence="7" id="KW-1185">Reference proteome</keyword>
<keyword evidence="1 3" id="KW-0547">Nucleotide-binding</keyword>
<reference evidence="7" key="1">
    <citation type="submission" date="2016-02" db="EMBL/GenBank/DDBJ databases">
        <title>Draft genome sequence of Microdochium bolleyi, a fungal endophyte of beachgrass.</title>
        <authorList>
            <consortium name="DOE Joint Genome Institute"/>
            <person name="David A.S."/>
            <person name="May G."/>
            <person name="Haridas S."/>
            <person name="Lim J."/>
            <person name="Wang M."/>
            <person name="Labutti K."/>
            <person name="Lipzen A."/>
            <person name="Barry K."/>
            <person name="Grigoriev I.V."/>
        </authorList>
    </citation>
    <scope>NUCLEOTIDE SEQUENCE [LARGE SCALE GENOMIC DNA]</scope>
    <source>
        <strain evidence="7">J235TASD1</strain>
    </source>
</reference>
<evidence type="ECO:0000256" key="4">
    <source>
        <dbReference type="PIRSR" id="PIRSR606689-2"/>
    </source>
</evidence>
<keyword evidence="4" id="KW-0460">Magnesium</keyword>
<sequence length="796" mass="88268">MDVISRMNLLRWLPQRSRSRRHVKVCLFGADTSGKTSLLYRLKLGHAVATIPTIGFNIETVEHVCKDNGEVGPEGGGAAAAAGQWEFEIWDVGGCDRMIGLMHHYIHPDSVVLFLHDCAEPEPDRLENSVRLLHAHVAQMLEKEARYLWVVLSKQDLLPEGEERISKVEDLRRRFESELGGGEGERGRYEDKSISWRVIGEEGLSAVTGAGLDAVLDDVCRTLSAEASNQDGPEKKHKATDSASTSAAHGLQQLQLSDEDMKTQAEKEISAMQPPDVFWGEFLDGTLTAWDHASHLYAGYLVLLDCLAGGGGVFESADVFLRHLARLRSAQPERFRNTAHVTMTIFWLLQLHIAAVRYQAASSQAMFPSGNQFRDVVVHSPLLMNRSLWGTYYSKDLLFSPAAREEWHLPDLAPLPSINIRQSRTKGDSLDFLAGRQPTSAAAVKVDSNTSDRLIEYAFEVIRKCIIRNLRRGALVEQALNCLQRTTMELRATDSSVPAYSETQAYFWVQIVHAALKSLEHRHDGDGSDNTNSSVSPSGQASFHTNSDGAGTLSNLAFATFKTLYGLDGDKTWRLYYTPRTWEQVSARMQFVPPDIKALPNIISAEDEAVAEARSQAIQTATEQAVMGEERLPGREVLAFLADCVTREAAEYSQTAAMAMGAEHVTTGRVQTHAELLWHLYSKLSAVNPSANKNHNDAGETPLLFTSSSQAATILEGFVLRKHNSLTEKSFWLRQLMAAATSSTTPPPSFERLIRAQPQLAFERLPFVYYSPELWRSAEARSGFVPPDRRALPPGL</sequence>
<dbReference type="Gene3D" id="3.40.50.300">
    <property type="entry name" value="P-loop containing nucleotide triphosphate hydrolases"/>
    <property type="match status" value="1"/>
</dbReference>
<dbReference type="InterPro" id="IPR024156">
    <property type="entry name" value="Small_GTPase_ARF"/>
</dbReference>
<dbReference type="GO" id="GO:0046872">
    <property type="term" value="F:metal ion binding"/>
    <property type="evidence" value="ECO:0007669"/>
    <property type="project" value="UniProtKB-KW"/>
</dbReference>
<evidence type="ECO:0000256" key="5">
    <source>
        <dbReference type="SAM" id="MobiDB-lite"/>
    </source>
</evidence>
<protein>
    <recommendedName>
        <fullName evidence="8">ADP-ribosylation factor family-domain-containing protein</fullName>
    </recommendedName>
</protein>
<feature type="binding site" evidence="4">
    <location>
        <position position="36"/>
    </location>
    <ligand>
        <name>Mg(2+)</name>
        <dbReference type="ChEBI" id="CHEBI:18420"/>
    </ligand>
</feature>
<dbReference type="SMART" id="SM00177">
    <property type="entry name" value="ARF"/>
    <property type="match status" value="1"/>
</dbReference>
<dbReference type="GO" id="GO:0003924">
    <property type="term" value="F:GTPase activity"/>
    <property type="evidence" value="ECO:0007669"/>
    <property type="project" value="InterPro"/>
</dbReference>
<evidence type="ECO:0008006" key="8">
    <source>
        <dbReference type="Google" id="ProtNLM"/>
    </source>
</evidence>
<evidence type="ECO:0000256" key="3">
    <source>
        <dbReference type="PIRSR" id="PIRSR606689-1"/>
    </source>
</evidence>
<evidence type="ECO:0000256" key="2">
    <source>
        <dbReference type="ARBA" id="ARBA00023134"/>
    </source>
</evidence>
<dbReference type="Proteomes" id="UP000070501">
    <property type="component" value="Unassembled WGS sequence"/>
</dbReference>
<accession>A0A136J1M6</accession>
<dbReference type="InterPro" id="IPR027417">
    <property type="entry name" value="P-loop_NTPase"/>
</dbReference>
<dbReference type="Pfam" id="PF00025">
    <property type="entry name" value="Arf"/>
    <property type="match status" value="1"/>
</dbReference>